<dbReference type="OrthoDB" id="2240312at2759"/>
<feature type="compositionally biased region" description="Low complexity" evidence="1">
    <location>
        <begin position="648"/>
        <end position="664"/>
    </location>
</feature>
<gene>
    <name evidence="2" type="ORF">BDV28DRAFT_135560</name>
</gene>
<feature type="compositionally biased region" description="Polar residues" evidence="1">
    <location>
        <begin position="626"/>
        <end position="641"/>
    </location>
</feature>
<feature type="compositionally biased region" description="Polar residues" evidence="1">
    <location>
        <begin position="399"/>
        <end position="408"/>
    </location>
</feature>
<feature type="compositionally biased region" description="Basic and acidic residues" evidence="1">
    <location>
        <begin position="409"/>
        <end position="426"/>
    </location>
</feature>
<name>A0A5N6Z3C6_9EURO</name>
<feature type="region of interest" description="Disordered" evidence="1">
    <location>
        <begin position="494"/>
        <end position="520"/>
    </location>
</feature>
<evidence type="ECO:0008006" key="4">
    <source>
        <dbReference type="Google" id="ProtNLM"/>
    </source>
</evidence>
<dbReference type="GO" id="GO:0042790">
    <property type="term" value="P:nucleolar large rRNA transcription by RNA polymerase I"/>
    <property type="evidence" value="ECO:0007669"/>
    <property type="project" value="InterPro"/>
</dbReference>
<dbReference type="AlphaFoldDB" id="A0A5N6Z3C6"/>
<dbReference type="GO" id="GO:0001181">
    <property type="term" value="F:RNA polymerase I general transcription initiation factor activity"/>
    <property type="evidence" value="ECO:0007669"/>
    <property type="project" value="TreeGrafter"/>
</dbReference>
<evidence type="ECO:0000313" key="3">
    <source>
        <dbReference type="Proteomes" id="UP000327118"/>
    </source>
</evidence>
<feature type="region of interest" description="Disordered" evidence="1">
    <location>
        <begin position="547"/>
        <end position="728"/>
    </location>
</feature>
<dbReference type="PANTHER" id="PTHR28079">
    <property type="entry name" value="RNA POLYMERASE I-SPECIFIC TRANSCRIPTION INITIATION FACTOR RRN5"/>
    <property type="match status" value="1"/>
</dbReference>
<feature type="compositionally biased region" description="Basic and acidic residues" evidence="1">
    <location>
        <begin position="500"/>
        <end position="520"/>
    </location>
</feature>
<proteinExistence type="predicted"/>
<evidence type="ECO:0000313" key="2">
    <source>
        <dbReference type="EMBL" id="KAE8352171.1"/>
    </source>
</evidence>
<reference evidence="3" key="1">
    <citation type="submission" date="2019-04" db="EMBL/GenBank/DDBJ databases">
        <title>Friends and foes A comparative genomics studyof 23 Aspergillus species from section Flavi.</title>
        <authorList>
            <consortium name="DOE Joint Genome Institute"/>
            <person name="Kjaerbolling I."/>
            <person name="Vesth T."/>
            <person name="Frisvad J.C."/>
            <person name="Nybo J.L."/>
            <person name="Theobald S."/>
            <person name="Kildgaard S."/>
            <person name="Isbrandt T."/>
            <person name="Kuo A."/>
            <person name="Sato A."/>
            <person name="Lyhne E.K."/>
            <person name="Kogle M.E."/>
            <person name="Wiebenga A."/>
            <person name="Kun R.S."/>
            <person name="Lubbers R.J."/>
            <person name="Makela M.R."/>
            <person name="Barry K."/>
            <person name="Chovatia M."/>
            <person name="Clum A."/>
            <person name="Daum C."/>
            <person name="Haridas S."/>
            <person name="He G."/>
            <person name="LaButti K."/>
            <person name="Lipzen A."/>
            <person name="Mondo S."/>
            <person name="Riley R."/>
            <person name="Salamov A."/>
            <person name="Simmons B.A."/>
            <person name="Magnuson J.K."/>
            <person name="Henrissat B."/>
            <person name="Mortensen U.H."/>
            <person name="Larsen T.O."/>
            <person name="Devries R.P."/>
            <person name="Grigoriev I.V."/>
            <person name="Machida M."/>
            <person name="Baker S.E."/>
            <person name="Andersen M.R."/>
        </authorList>
    </citation>
    <scope>NUCLEOTIDE SEQUENCE [LARGE SCALE GENOMIC DNA]</scope>
    <source>
        <strain evidence="3">CBS 553.77</strain>
    </source>
</reference>
<dbReference type="GO" id="GO:0000500">
    <property type="term" value="C:RNA polymerase I upstream activating factor complex"/>
    <property type="evidence" value="ECO:0007669"/>
    <property type="project" value="InterPro"/>
</dbReference>
<dbReference type="InterPro" id="IPR009057">
    <property type="entry name" value="Homeodomain-like_sf"/>
</dbReference>
<feature type="compositionally biased region" description="Acidic residues" evidence="1">
    <location>
        <begin position="8"/>
        <end position="20"/>
    </location>
</feature>
<organism evidence="2 3">
    <name type="scientific">Aspergillus coremiiformis</name>
    <dbReference type="NCBI Taxonomy" id="138285"/>
    <lineage>
        <taxon>Eukaryota</taxon>
        <taxon>Fungi</taxon>
        <taxon>Dikarya</taxon>
        <taxon>Ascomycota</taxon>
        <taxon>Pezizomycotina</taxon>
        <taxon>Eurotiomycetes</taxon>
        <taxon>Eurotiomycetidae</taxon>
        <taxon>Eurotiales</taxon>
        <taxon>Aspergillaceae</taxon>
        <taxon>Aspergillus</taxon>
        <taxon>Aspergillus subgen. Circumdati</taxon>
    </lineage>
</organism>
<evidence type="ECO:0000256" key="1">
    <source>
        <dbReference type="SAM" id="MobiDB-lite"/>
    </source>
</evidence>
<feature type="region of interest" description="Disordered" evidence="1">
    <location>
        <begin position="393"/>
        <end position="459"/>
    </location>
</feature>
<dbReference type="SUPFAM" id="SSF46689">
    <property type="entry name" value="Homeodomain-like"/>
    <property type="match status" value="1"/>
</dbReference>
<dbReference type="PANTHER" id="PTHR28079:SF1">
    <property type="entry name" value="RNA POLYMERASE I-SPECIFIC TRANSCRIPTION INITIATION FACTOR RRN5"/>
    <property type="match status" value="1"/>
</dbReference>
<sequence length="728" mass="82728">MSSSSLYELDEDDEASDSDIEVGNALFRVPHSSLPSHRIRSPSTPQLDGVLSSKRVQKSKRVSRMQMLERLQTSLSKQSVGAYSDLLVQTANDDASVESKVGSGKYQSTQAGIVIWTSKEKEIFFNTLDRKGKDGVRDIACAIGSKSELEVREYIRLLHSRLEWQHLVDQHSRTVVLGDVPAAEEISGECCDMLSKYAKLLALQEQQDDDVAGRHKHHDMWIIDREKAQLLEDIESQDENLSSCSSVYHTAGLLNIPKWIRLSERFFMNFGGPRLEDNWVNVAYADESPAMTAEAIEDFYALTISVTRRLIQSALFFAMSRMRNMRETGNTKAKVVKSRDVRAALDVLKMNRDGFDYWVGLARRCNLDVSDFRHRKGWKSVCLSHDEVEDMLSGKTPIDTESNQSTSRQRSESRLRGDTDGDHTDSNEGGSDSDGESEFEHTPTPLSSPEVSGDEEEFLSDFEDKHAEQEDQKASCLGELELWKALDRPAPAFLVPMKQESQEDKSRKPVGERKTKQELVDWRERTLYRSNWEEYGHEIHDIYEELSENRRKRRRLDNSRNPSPSVVDDYDEQIDEVNIDSTPDEDEQIANEDITPAEDNHEDMGMGDSTIPNQNPTLSRHEDPNFQESDSDPNVNSSQQHDQTKTDPNSNQQSNPSSPVNKNNLEYRSPILTRRRRMKAESKQDEGVSSNSDEDLPALRRYPSSGQDDTDSMPLYSQPMSPADWPSD</sequence>
<dbReference type="GO" id="GO:0000182">
    <property type="term" value="F:rDNA binding"/>
    <property type="evidence" value="ECO:0007669"/>
    <property type="project" value="TreeGrafter"/>
</dbReference>
<feature type="region of interest" description="Disordered" evidence="1">
    <location>
        <begin position="1"/>
        <end position="55"/>
    </location>
</feature>
<feature type="compositionally biased region" description="Acidic residues" evidence="1">
    <location>
        <begin position="568"/>
        <end position="590"/>
    </location>
</feature>
<keyword evidence="3" id="KW-1185">Reference proteome</keyword>
<dbReference type="InterPro" id="IPR039601">
    <property type="entry name" value="Rrn5"/>
</dbReference>
<accession>A0A5N6Z3C6</accession>
<dbReference type="EMBL" id="ML739139">
    <property type="protein sequence ID" value="KAE8352171.1"/>
    <property type="molecule type" value="Genomic_DNA"/>
</dbReference>
<dbReference type="GO" id="GO:0006361">
    <property type="term" value="P:transcription initiation at RNA polymerase I promoter"/>
    <property type="evidence" value="ECO:0007669"/>
    <property type="project" value="TreeGrafter"/>
</dbReference>
<protein>
    <recommendedName>
        <fullName evidence="4">Myb-like domain-containing protein</fullName>
    </recommendedName>
</protein>
<dbReference type="Proteomes" id="UP000327118">
    <property type="component" value="Unassembled WGS sequence"/>
</dbReference>